<reference evidence="2 3" key="1">
    <citation type="submission" date="2024-09" db="EMBL/GenBank/DDBJ databases">
        <authorList>
            <person name="Sun Q."/>
            <person name="Mori K."/>
        </authorList>
    </citation>
    <scope>NUCLEOTIDE SEQUENCE [LARGE SCALE GENOMIC DNA]</scope>
    <source>
        <strain evidence="2 3">CGMCC 1.15906</strain>
    </source>
</reference>
<keyword evidence="3" id="KW-1185">Reference proteome</keyword>
<evidence type="ECO:0000256" key="1">
    <source>
        <dbReference type="SAM" id="SignalP"/>
    </source>
</evidence>
<feature type="chain" id="PRO_5046123194" evidence="1">
    <location>
        <begin position="26"/>
        <end position="353"/>
    </location>
</feature>
<dbReference type="Proteomes" id="UP001589890">
    <property type="component" value="Unassembled WGS sequence"/>
</dbReference>
<sequence length="353" mass="37423">MIGTTGRRTGAIAAAIALAGAGAFAAAPAHATGSAGSARTAGSAVAAPAPSAQACLDSVKNVRFHGTNGQHVIGYPRYNVSTTAVGESGAELNHKVVSMHQRLILNQGLSVSAINAPHVCKGAVTTFGISKADGSAYRNVPAAYFITRTADGELQGWLNASHPIGLKDTGVWKVRQVAVGLGGKLAVKPISNASIRVLRASYLTVVNNKHHDVRYNVLLSRMKSGERGNEGRAMLNKLSQSRKTGNQWVVTKPGNRTVRLGERQLGVTGHLRALASTHGIVGLKDQTLMLQARSGGAKGAWRTILVENKSTHANGYFLIQINHAKVTGQELRLHYRSPYQTIASSYRYIGKIR</sequence>
<accession>A0ABV6QD83</accession>
<proteinExistence type="predicted"/>
<dbReference type="RefSeq" id="WP_380043268.1">
    <property type="nucleotide sequence ID" value="NZ_JBHLTC010000001.1"/>
</dbReference>
<evidence type="ECO:0000313" key="2">
    <source>
        <dbReference type="EMBL" id="MFC0622590.1"/>
    </source>
</evidence>
<dbReference type="EMBL" id="JBHLTC010000001">
    <property type="protein sequence ID" value="MFC0622590.1"/>
    <property type="molecule type" value="Genomic_DNA"/>
</dbReference>
<evidence type="ECO:0000313" key="3">
    <source>
        <dbReference type="Proteomes" id="UP001589890"/>
    </source>
</evidence>
<protein>
    <submittedName>
        <fullName evidence="2">Uncharacterized protein</fullName>
    </submittedName>
</protein>
<gene>
    <name evidence="2" type="ORF">ACFFGN_00850</name>
</gene>
<keyword evidence="1" id="KW-0732">Signal</keyword>
<organism evidence="2 3">
    <name type="scientific">Kribbella deserti</name>
    <dbReference type="NCBI Taxonomy" id="1926257"/>
    <lineage>
        <taxon>Bacteria</taxon>
        <taxon>Bacillati</taxon>
        <taxon>Actinomycetota</taxon>
        <taxon>Actinomycetes</taxon>
        <taxon>Propionibacteriales</taxon>
        <taxon>Kribbellaceae</taxon>
        <taxon>Kribbella</taxon>
    </lineage>
</organism>
<feature type="signal peptide" evidence="1">
    <location>
        <begin position="1"/>
        <end position="25"/>
    </location>
</feature>
<name>A0ABV6QD83_9ACTN</name>
<comment type="caution">
    <text evidence="2">The sequence shown here is derived from an EMBL/GenBank/DDBJ whole genome shotgun (WGS) entry which is preliminary data.</text>
</comment>